<feature type="region of interest" description="Disordered" evidence="1">
    <location>
        <begin position="1"/>
        <end position="54"/>
    </location>
</feature>
<dbReference type="AlphaFoldDB" id="A0A645J5X6"/>
<sequence>MPGGDQSDNQRNKQKETQFGITTKGFEGTFHDSHVPEGEVKRRQQGKHPSDQLDRMAVIEADAFTASGKSAERNRRQPVA</sequence>
<evidence type="ECO:0000313" key="2">
    <source>
        <dbReference type="EMBL" id="MPN59048.1"/>
    </source>
</evidence>
<accession>A0A645J5X6</accession>
<feature type="compositionally biased region" description="Basic and acidic residues" evidence="1">
    <location>
        <begin position="29"/>
        <end position="54"/>
    </location>
</feature>
<reference evidence="2" key="1">
    <citation type="submission" date="2019-08" db="EMBL/GenBank/DDBJ databases">
        <authorList>
            <person name="Kucharzyk K."/>
            <person name="Murdoch R.W."/>
            <person name="Higgins S."/>
            <person name="Loffler F."/>
        </authorList>
    </citation>
    <scope>NUCLEOTIDE SEQUENCE</scope>
</reference>
<evidence type="ECO:0000256" key="1">
    <source>
        <dbReference type="SAM" id="MobiDB-lite"/>
    </source>
</evidence>
<proteinExistence type="predicted"/>
<gene>
    <name evidence="2" type="ORF">SDC9_206766</name>
</gene>
<protein>
    <submittedName>
        <fullName evidence="2">Uncharacterized protein</fullName>
    </submittedName>
</protein>
<organism evidence="2">
    <name type="scientific">bioreactor metagenome</name>
    <dbReference type="NCBI Taxonomy" id="1076179"/>
    <lineage>
        <taxon>unclassified sequences</taxon>
        <taxon>metagenomes</taxon>
        <taxon>ecological metagenomes</taxon>
    </lineage>
</organism>
<name>A0A645J5X6_9ZZZZ</name>
<comment type="caution">
    <text evidence="2">The sequence shown here is derived from an EMBL/GenBank/DDBJ whole genome shotgun (WGS) entry which is preliminary data.</text>
</comment>
<dbReference type="EMBL" id="VSSQ01132564">
    <property type="protein sequence ID" value="MPN59048.1"/>
    <property type="molecule type" value="Genomic_DNA"/>
</dbReference>